<comment type="caution">
    <text evidence="5">The sequence shown here is derived from an EMBL/GenBank/DDBJ whole genome shotgun (WGS) entry which is preliminary data.</text>
</comment>
<comment type="similarity">
    <text evidence="1 2">Belongs to the pirin family.</text>
</comment>
<reference evidence="6" key="1">
    <citation type="journal article" date="2019" name="Int. J. Syst. Evol. Microbiol.">
        <title>The Global Catalogue of Microorganisms (GCM) 10K type strain sequencing project: providing services to taxonomists for standard genome sequencing and annotation.</title>
        <authorList>
            <consortium name="The Broad Institute Genomics Platform"/>
            <consortium name="The Broad Institute Genome Sequencing Center for Infectious Disease"/>
            <person name="Wu L."/>
            <person name="Ma J."/>
        </authorList>
    </citation>
    <scope>NUCLEOTIDE SEQUENCE [LARGE SCALE GENOMIC DNA]</scope>
    <source>
        <strain evidence="6">CGMCC 1.12237</strain>
    </source>
</reference>
<dbReference type="Gene3D" id="2.60.120.10">
    <property type="entry name" value="Jelly Rolls"/>
    <property type="match status" value="2"/>
</dbReference>
<dbReference type="InterPro" id="IPR014710">
    <property type="entry name" value="RmlC-like_jellyroll"/>
</dbReference>
<dbReference type="InterPro" id="IPR041602">
    <property type="entry name" value="Quercetinase_C"/>
</dbReference>
<evidence type="ECO:0000313" key="5">
    <source>
        <dbReference type="EMBL" id="MFC5464798.1"/>
    </source>
</evidence>
<dbReference type="Proteomes" id="UP001596147">
    <property type="component" value="Unassembled WGS sequence"/>
</dbReference>
<dbReference type="RefSeq" id="WP_382350169.1">
    <property type="nucleotide sequence ID" value="NZ_JBHSMC010000011.1"/>
</dbReference>
<sequence>MLRKLTADKHTQPYRGPITITRIQPGDLLEDLSGDFAFGPLSMIDHATMKKGITIKMHEHVNDEILSYVWKGTMYHKDSTGLEVPVTPGNLMLMNAGSSFWHEEKVKHDHVEMLQIFVRPKDTDLEPLIQFHEKPESNRDWYVMVGPEGSEAPLHVRQNVYILDAHPKQGDQLEIPVYQRFQPFLYVLDGEIQVEGQSFKKLEALTDLEKPIPSITTVTDSTIVLFLVDMNAPMSMEGTISGRKGKKEQTK</sequence>
<dbReference type="PANTHER" id="PTHR43212:SF3">
    <property type="entry name" value="QUERCETIN 2,3-DIOXYGENASE"/>
    <property type="match status" value="1"/>
</dbReference>
<evidence type="ECO:0000256" key="2">
    <source>
        <dbReference type="RuleBase" id="RU003457"/>
    </source>
</evidence>
<name>A0ABW0LJS1_9BACI</name>
<organism evidence="5 6">
    <name type="scientific">Lederbergia graminis</name>
    <dbReference type="NCBI Taxonomy" id="735518"/>
    <lineage>
        <taxon>Bacteria</taxon>
        <taxon>Bacillati</taxon>
        <taxon>Bacillota</taxon>
        <taxon>Bacilli</taxon>
        <taxon>Bacillales</taxon>
        <taxon>Bacillaceae</taxon>
        <taxon>Lederbergia</taxon>
    </lineage>
</organism>
<feature type="domain" description="Quercetin 2,3-dioxygenase C-terminal cupin" evidence="4">
    <location>
        <begin position="144"/>
        <end position="226"/>
    </location>
</feature>
<dbReference type="InterPro" id="IPR011051">
    <property type="entry name" value="RmlC_Cupin_sf"/>
</dbReference>
<dbReference type="Pfam" id="PF17954">
    <property type="entry name" value="Pirin_C_2"/>
    <property type="match status" value="1"/>
</dbReference>
<dbReference type="InterPro" id="IPR003829">
    <property type="entry name" value="Pirin_N_dom"/>
</dbReference>
<dbReference type="PANTHER" id="PTHR43212">
    <property type="entry name" value="QUERCETIN 2,3-DIOXYGENASE"/>
    <property type="match status" value="1"/>
</dbReference>
<dbReference type="Pfam" id="PF02678">
    <property type="entry name" value="Pirin"/>
    <property type="match status" value="1"/>
</dbReference>
<keyword evidence="6" id="KW-1185">Reference proteome</keyword>
<evidence type="ECO:0000313" key="6">
    <source>
        <dbReference type="Proteomes" id="UP001596147"/>
    </source>
</evidence>
<evidence type="ECO:0000259" key="3">
    <source>
        <dbReference type="Pfam" id="PF02678"/>
    </source>
</evidence>
<gene>
    <name evidence="5" type="ORF">ACFPM4_08530</name>
</gene>
<accession>A0ABW0LJS1</accession>
<dbReference type="EMBL" id="JBHSMC010000011">
    <property type="protein sequence ID" value="MFC5464798.1"/>
    <property type="molecule type" value="Genomic_DNA"/>
</dbReference>
<evidence type="ECO:0000259" key="4">
    <source>
        <dbReference type="Pfam" id="PF17954"/>
    </source>
</evidence>
<feature type="domain" description="Pirin N-terminal" evidence="3">
    <location>
        <begin position="42"/>
        <end position="118"/>
    </location>
</feature>
<dbReference type="InterPro" id="IPR012093">
    <property type="entry name" value="Pirin"/>
</dbReference>
<evidence type="ECO:0000256" key="1">
    <source>
        <dbReference type="ARBA" id="ARBA00008416"/>
    </source>
</evidence>
<dbReference type="SUPFAM" id="SSF51182">
    <property type="entry name" value="RmlC-like cupins"/>
    <property type="match status" value="1"/>
</dbReference>
<proteinExistence type="inferred from homology"/>
<protein>
    <submittedName>
        <fullName evidence="5">Pirin family protein</fullName>
    </submittedName>
</protein>